<dbReference type="OrthoDB" id="5862138at2759"/>
<dbReference type="PeptideAtlas" id="A5Z2U8"/>
<dbReference type="UCSC" id="F30A10.13b.2">
    <property type="organism name" value="c. elegans"/>
</dbReference>
<evidence type="ECO:0000313" key="3">
    <source>
        <dbReference type="WormBase" id="F30A10.13b"/>
    </source>
</evidence>
<dbReference type="RefSeq" id="NP_001122465.1">
    <property type="nucleotide sequence ID" value="NM_001128993.2"/>
</dbReference>
<reference evidence="1 2" key="1">
    <citation type="journal article" date="1998" name="Science">
        <title>Genome sequence of the nematode C. elegans: a platform for investigating biology.</title>
        <authorList>
            <consortium name="The C. elegans sequencing consortium"/>
            <person name="Sulson J.E."/>
            <person name="Waterston R."/>
        </authorList>
    </citation>
    <scope>NUCLEOTIDE SEQUENCE [LARGE SCALE GENOMIC DNA]</scope>
    <source>
        <strain evidence="1 2">Bristol N2</strain>
    </source>
</reference>
<dbReference type="PANTHER" id="PTHR36950">
    <property type="entry name" value="PROTEIN CBG24898-RELATED"/>
    <property type="match status" value="1"/>
</dbReference>
<dbReference type="WormBase" id="F30A10.13b">
    <property type="protein sequence ID" value="CE41231"/>
    <property type="gene ID" value="WBGene00044680"/>
</dbReference>
<protein>
    <submittedName>
        <fullName evidence="1">Lipoprotein</fullName>
    </submittedName>
</protein>
<dbReference type="GeneID" id="4363001"/>
<evidence type="ECO:0000313" key="2">
    <source>
        <dbReference type="Proteomes" id="UP000001940"/>
    </source>
</evidence>
<gene>
    <name evidence="1" type="ORF">CELE_F30A10.13</name>
    <name evidence="1 3" type="ORF">F30A10.13</name>
</gene>
<dbReference type="ExpressionAtlas" id="A5Z2U8">
    <property type="expression patterns" value="baseline"/>
</dbReference>
<keyword evidence="2" id="KW-1185">Reference proteome</keyword>
<sequence>MPQTWEKAQNALNLAGCSNLGGAKKACNGIVNNANLTESFPNMLPHNVQLKDLACKKYCKEQ</sequence>
<evidence type="ECO:0007829" key="4">
    <source>
        <dbReference type="PeptideAtlas" id="A5Z2U8"/>
    </source>
</evidence>
<dbReference type="AlphaFoldDB" id="A5Z2U8"/>
<organism evidence="1 2">
    <name type="scientific">Caenorhabditis elegans</name>
    <dbReference type="NCBI Taxonomy" id="6239"/>
    <lineage>
        <taxon>Eukaryota</taxon>
        <taxon>Metazoa</taxon>
        <taxon>Ecdysozoa</taxon>
        <taxon>Nematoda</taxon>
        <taxon>Chromadorea</taxon>
        <taxon>Rhabditida</taxon>
        <taxon>Rhabditina</taxon>
        <taxon>Rhabditomorpha</taxon>
        <taxon>Rhabditoidea</taxon>
        <taxon>Rhabditidae</taxon>
        <taxon>Peloderinae</taxon>
        <taxon>Caenorhabditis</taxon>
    </lineage>
</organism>
<dbReference type="PANTHER" id="PTHR36950:SF4">
    <property type="entry name" value="SAPOSIN B-TYPE DOMAIN-CONTAINING PROTEIN"/>
    <property type="match status" value="1"/>
</dbReference>
<keyword evidence="1" id="KW-0449">Lipoprotein</keyword>
<dbReference type="AGR" id="WB:WBGene00044680"/>
<dbReference type="Proteomes" id="UP000001940">
    <property type="component" value="Chromosome I"/>
</dbReference>
<proteinExistence type="evidence at protein level"/>
<dbReference type="EMBL" id="BX284601">
    <property type="protein sequence ID" value="CAN99664.1"/>
    <property type="molecule type" value="Genomic_DNA"/>
</dbReference>
<dbReference type="CTD" id="4363001"/>
<name>A5Z2U8_CAEEL</name>
<dbReference type="Bgee" id="WBGene00044680">
    <property type="expression patterns" value="Expressed in adult organism and 2 other cell types or tissues"/>
</dbReference>
<keyword evidence="4" id="KW-1267">Proteomics identification</keyword>
<dbReference type="HOGENOM" id="CLU_184691_0_0_1"/>
<evidence type="ECO:0000313" key="1">
    <source>
        <dbReference type="EMBL" id="CAN99664.1"/>
    </source>
</evidence>
<accession>A5Z2U8</accession>